<evidence type="ECO:0000313" key="5">
    <source>
        <dbReference type="Proteomes" id="UP000189933"/>
    </source>
</evidence>
<feature type="repeat" description="TPR" evidence="3">
    <location>
        <begin position="96"/>
        <end position="129"/>
    </location>
</feature>
<dbReference type="AlphaFoldDB" id="A0A1T4N2E9"/>
<dbReference type="Proteomes" id="UP000189933">
    <property type="component" value="Unassembled WGS sequence"/>
</dbReference>
<dbReference type="InterPro" id="IPR051012">
    <property type="entry name" value="CellSynth/LPSAsmb/PSIAsmb"/>
</dbReference>
<dbReference type="PANTHER" id="PTHR45586">
    <property type="entry name" value="TPR REPEAT-CONTAINING PROTEIN PA4667"/>
    <property type="match status" value="1"/>
</dbReference>
<organism evidence="4 5">
    <name type="scientific">Carboxydocella sporoproducens DSM 16521</name>
    <dbReference type="NCBI Taxonomy" id="1121270"/>
    <lineage>
        <taxon>Bacteria</taxon>
        <taxon>Bacillati</taxon>
        <taxon>Bacillota</taxon>
        <taxon>Clostridia</taxon>
        <taxon>Eubacteriales</taxon>
        <taxon>Clostridiales Family XVI. Incertae Sedis</taxon>
        <taxon>Carboxydocella</taxon>
    </lineage>
</organism>
<name>A0A1T4N2E9_9FIRM</name>
<proteinExistence type="predicted"/>
<evidence type="ECO:0000256" key="3">
    <source>
        <dbReference type="PROSITE-ProRule" id="PRU00339"/>
    </source>
</evidence>
<dbReference type="InterPro" id="IPR019734">
    <property type="entry name" value="TPR_rpt"/>
</dbReference>
<dbReference type="InterPro" id="IPR011990">
    <property type="entry name" value="TPR-like_helical_dom_sf"/>
</dbReference>
<evidence type="ECO:0000256" key="1">
    <source>
        <dbReference type="ARBA" id="ARBA00022737"/>
    </source>
</evidence>
<dbReference type="Gene3D" id="1.25.40.10">
    <property type="entry name" value="Tetratricopeptide repeat domain"/>
    <property type="match status" value="2"/>
</dbReference>
<gene>
    <name evidence="4" type="ORF">SAMN02745885_00772</name>
</gene>
<protein>
    <submittedName>
        <fullName evidence="4">TPR repeat-containing protein</fullName>
    </submittedName>
</protein>
<feature type="repeat" description="TPR" evidence="3">
    <location>
        <begin position="130"/>
        <end position="163"/>
    </location>
</feature>
<dbReference type="Pfam" id="PF13181">
    <property type="entry name" value="TPR_8"/>
    <property type="match status" value="1"/>
</dbReference>
<sequence length="211" mass="24117">MEKELSLGKALLILALSLVLIVSAGLFVGYKFFWNQYEQVTVDDIQLKAAMEVVKKDPKDPRGHLALGYQYLRRGEKDKALREYQEAQKLAKPDDLAVLFNLGLAYKEIGKKDEAISYLEKVVKKNKWHFLAQYNLALLYADKKEYEKSLKAFEIALRLESGAADVLVSRARVYKDMGEIAKARADVEKALKFVPDYQEALQLKQELAKQQ</sequence>
<accession>A0A1T4N2E9</accession>
<keyword evidence="2 3" id="KW-0802">TPR repeat</keyword>
<keyword evidence="1" id="KW-0677">Repeat</keyword>
<dbReference type="RefSeq" id="WP_159071895.1">
    <property type="nucleotide sequence ID" value="NZ_FUXM01000006.1"/>
</dbReference>
<dbReference type="PROSITE" id="PS50005">
    <property type="entry name" value="TPR"/>
    <property type="match status" value="4"/>
</dbReference>
<reference evidence="5" key="1">
    <citation type="submission" date="2017-02" db="EMBL/GenBank/DDBJ databases">
        <authorList>
            <person name="Varghese N."/>
            <person name="Submissions S."/>
        </authorList>
    </citation>
    <scope>NUCLEOTIDE SEQUENCE [LARGE SCALE GENOMIC DNA]</scope>
    <source>
        <strain evidence="5">DSM 16521</strain>
    </source>
</reference>
<feature type="repeat" description="TPR" evidence="3">
    <location>
        <begin position="61"/>
        <end position="94"/>
    </location>
</feature>
<keyword evidence="5" id="KW-1185">Reference proteome</keyword>
<dbReference type="Pfam" id="PF13432">
    <property type="entry name" value="TPR_16"/>
    <property type="match status" value="2"/>
</dbReference>
<dbReference type="PANTHER" id="PTHR45586:SF1">
    <property type="entry name" value="LIPOPOLYSACCHARIDE ASSEMBLY PROTEIN B"/>
    <property type="match status" value="1"/>
</dbReference>
<dbReference type="SMART" id="SM00028">
    <property type="entry name" value="TPR"/>
    <property type="match status" value="4"/>
</dbReference>
<dbReference type="SUPFAM" id="SSF48452">
    <property type="entry name" value="TPR-like"/>
    <property type="match status" value="1"/>
</dbReference>
<dbReference type="EMBL" id="FUXM01000006">
    <property type="protein sequence ID" value="SJZ73185.1"/>
    <property type="molecule type" value="Genomic_DNA"/>
</dbReference>
<dbReference type="OrthoDB" id="358807at2"/>
<evidence type="ECO:0000256" key="2">
    <source>
        <dbReference type="ARBA" id="ARBA00022803"/>
    </source>
</evidence>
<evidence type="ECO:0000313" key="4">
    <source>
        <dbReference type="EMBL" id="SJZ73185.1"/>
    </source>
</evidence>
<feature type="repeat" description="TPR" evidence="3">
    <location>
        <begin position="164"/>
        <end position="197"/>
    </location>
</feature>